<organism evidence="1 2">
    <name type="scientific">Araneus ventricosus</name>
    <name type="common">Orbweaver spider</name>
    <name type="synonym">Epeira ventricosa</name>
    <dbReference type="NCBI Taxonomy" id="182803"/>
    <lineage>
        <taxon>Eukaryota</taxon>
        <taxon>Metazoa</taxon>
        <taxon>Ecdysozoa</taxon>
        <taxon>Arthropoda</taxon>
        <taxon>Chelicerata</taxon>
        <taxon>Arachnida</taxon>
        <taxon>Araneae</taxon>
        <taxon>Araneomorphae</taxon>
        <taxon>Entelegynae</taxon>
        <taxon>Araneoidea</taxon>
        <taxon>Araneidae</taxon>
        <taxon>Araneus</taxon>
    </lineage>
</organism>
<reference evidence="1 2" key="1">
    <citation type="journal article" date="2019" name="Sci. Rep.">
        <title>Orb-weaving spider Araneus ventricosus genome elucidates the spidroin gene catalogue.</title>
        <authorList>
            <person name="Kono N."/>
            <person name="Nakamura H."/>
            <person name="Ohtoshi R."/>
            <person name="Moran D.A.P."/>
            <person name="Shinohara A."/>
            <person name="Yoshida Y."/>
            <person name="Fujiwara M."/>
            <person name="Mori M."/>
            <person name="Tomita M."/>
            <person name="Arakawa K."/>
        </authorList>
    </citation>
    <scope>NUCLEOTIDE SEQUENCE [LARGE SCALE GENOMIC DNA]</scope>
</reference>
<evidence type="ECO:0000313" key="2">
    <source>
        <dbReference type="Proteomes" id="UP000499080"/>
    </source>
</evidence>
<dbReference type="EMBL" id="BGPR01005288">
    <property type="protein sequence ID" value="GBN08746.1"/>
    <property type="molecule type" value="Genomic_DNA"/>
</dbReference>
<dbReference type="AlphaFoldDB" id="A0A4Y2L546"/>
<protein>
    <submittedName>
        <fullName evidence="1">Uncharacterized protein</fullName>
    </submittedName>
</protein>
<sequence>MTVRNFRISLGNFHPLSLRVIDFSPAEHTFFIRVVPTDGLGETRVFLEFGQCQLSLWFLRKGGEFPLSLKEELGLSRILRCLYSNGLRNQRVNSSLGAIDLSDLLDSFCIPI</sequence>
<comment type="caution">
    <text evidence="1">The sequence shown here is derived from an EMBL/GenBank/DDBJ whole genome shotgun (WGS) entry which is preliminary data.</text>
</comment>
<evidence type="ECO:0000313" key="1">
    <source>
        <dbReference type="EMBL" id="GBN08746.1"/>
    </source>
</evidence>
<proteinExistence type="predicted"/>
<gene>
    <name evidence="1" type="ORF">AVEN_64899_1</name>
</gene>
<accession>A0A4Y2L546</accession>
<dbReference type="Proteomes" id="UP000499080">
    <property type="component" value="Unassembled WGS sequence"/>
</dbReference>
<name>A0A4Y2L546_ARAVE</name>
<keyword evidence="2" id="KW-1185">Reference proteome</keyword>